<accession>A0A382VED5</accession>
<reference evidence="1" key="1">
    <citation type="submission" date="2018-05" db="EMBL/GenBank/DDBJ databases">
        <authorList>
            <person name="Lanie J.A."/>
            <person name="Ng W.-L."/>
            <person name="Kazmierczak K.M."/>
            <person name="Andrzejewski T.M."/>
            <person name="Davidsen T.M."/>
            <person name="Wayne K.J."/>
            <person name="Tettelin H."/>
            <person name="Glass J.I."/>
            <person name="Rusch D."/>
            <person name="Podicherti R."/>
            <person name="Tsui H.-C.T."/>
            <person name="Winkler M.E."/>
        </authorList>
    </citation>
    <scope>NUCLEOTIDE SEQUENCE</scope>
</reference>
<gene>
    <name evidence="1" type="ORF">METZ01_LOCUS397085</name>
</gene>
<dbReference type="EMBL" id="UINC01150917">
    <property type="protein sequence ID" value="SVD44231.1"/>
    <property type="molecule type" value="Genomic_DNA"/>
</dbReference>
<proteinExistence type="predicted"/>
<dbReference type="AlphaFoldDB" id="A0A382VED5"/>
<protein>
    <submittedName>
        <fullName evidence="1">Uncharacterized protein</fullName>
    </submittedName>
</protein>
<sequence length="100" mass="10994">MKHLVAASVLAAFVCYPAARGAREIGKKEISALIEVFSNQPPKAGFRDFLNAPGLAAKYPFLSSAVRKYQSGSKLSDAERINLHRLLGIFIRLRHKDALV</sequence>
<evidence type="ECO:0000313" key="1">
    <source>
        <dbReference type="EMBL" id="SVD44231.1"/>
    </source>
</evidence>
<organism evidence="1">
    <name type="scientific">marine metagenome</name>
    <dbReference type="NCBI Taxonomy" id="408172"/>
    <lineage>
        <taxon>unclassified sequences</taxon>
        <taxon>metagenomes</taxon>
        <taxon>ecological metagenomes</taxon>
    </lineage>
</organism>
<feature type="non-terminal residue" evidence="1">
    <location>
        <position position="100"/>
    </location>
</feature>
<name>A0A382VED5_9ZZZZ</name>